<dbReference type="AlphaFoldDB" id="A0A859FJM4"/>
<keyword evidence="3" id="KW-1185">Reference proteome</keyword>
<dbReference type="KEGG" id="psua:FLK61_41050"/>
<dbReference type="EMBL" id="CP041372">
    <property type="protein sequence ID" value="QKS72986.1"/>
    <property type="molecule type" value="Genomic_DNA"/>
</dbReference>
<dbReference type="Proteomes" id="UP000318138">
    <property type="component" value="Chromosome"/>
</dbReference>
<dbReference type="SMART" id="SM00567">
    <property type="entry name" value="EZ_HEAT"/>
    <property type="match status" value="2"/>
</dbReference>
<gene>
    <name evidence="2" type="ORF">FLK61_41050</name>
</gene>
<dbReference type="InterPro" id="IPR004155">
    <property type="entry name" value="PBS_lyase_HEAT"/>
</dbReference>
<accession>A0A859FJM4</accession>
<dbReference type="InterPro" id="IPR016024">
    <property type="entry name" value="ARM-type_fold"/>
</dbReference>
<keyword evidence="1" id="KW-1133">Transmembrane helix</keyword>
<evidence type="ECO:0000313" key="3">
    <source>
        <dbReference type="Proteomes" id="UP000318138"/>
    </source>
</evidence>
<dbReference type="Gene3D" id="1.25.10.10">
    <property type="entry name" value="Leucine-rich Repeat Variant"/>
    <property type="match status" value="1"/>
</dbReference>
<reference evidence="3" key="1">
    <citation type="submission" date="2019-07" db="EMBL/GenBank/DDBJ databases">
        <title>Bacillus alkalisoli sp. nov. isolated from saline soil.</title>
        <authorList>
            <person name="Sun J.-Q."/>
            <person name="Xu L."/>
        </authorList>
    </citation>
    <scope>NUCLEOTIDE SEQUENCE [LARGE SCALE GENOMIC DNA]</scope>
    <source>
        <strain evidence="3">M4U3P1</strain>
    </source>
</reference>
<sequence length="348" mass="40411">MTTIILIMSVGIGALLLILFGFVAYLSFKRIQQNREEEKVAHYMETYAKDWEDFLINGSNDGQFLVPKTKVAHRAVEKLLLTYKQNIYSENTEDAIYLFADKHLQDRYRKLLYSSKWSERVNTLYRIMDFRMESLLPDIRALLVSERALSRVEIVQMYKLLAFFEQEDVIGLMNDPEVPLHEHDIHGIIYVMNEELVQKCIQAKTDLTRPFTLALLDMVGQRRNTDYLFFLESYLESTDLEIRIRALKALYTIGFIYNKQIIIDSANSDHWEERLMAAKLIRIAGDDTFLPILRKLMEDTSWHVRREAAVTISKQQGGRDILEGIISSSKDPFAVDMATEMVERGSAS</sequence>
<name>A0A859FJM4_9BACI</name>
<protein>
    <submittedName>
        <fullName evidence="2">HEAT repeat domain-containing protein</fullName>
    </submittedName>
</protein>
<evidence type="ECO:0000256" key="1">
    <source>
        <dbReference type="SAM" id="Phobius"/>
    </source>
</evidence>
<keyword evidence="1" id="KW-0812">Transmembrane</keyword>
<dbReference type="SUPFAM" id="SSF48371">
    <property type="entry name" value="ARM repeat"/>
    <property type="match status" value="1"/>
</dbReference>
<evidence type="ECO:0000313" key="2">
    <source>
        <dbReference type="EMBL" id="QKS72986.1"/>
    </source>
</evidence>
<keyword evidence="1" id="KW-0472">Membrane</keyword>
<dbReference type="InterPro" id="IPR011989">
    <property type="entry name" value="ARM-like"/>
</dbReference>
<dbReference type="Pfam" id="PF13646">
    <property type="entry name" value="HEAT_2"/>
    <property type="match status" value="1"/>
</dbReference>
<proteinExistence type="predicted"/>
<dbReference type="RefSeq" id="WP_176010953.1">
    <property type="nucleotide sequence ID" value="NZ_CP041372.2"/>
</dbReference>
<organism evidence="2 3">
    <name type="scientific">Paenalkalicoccus suaedae</name>
    <dbReference type="NCBI Taxonomy" id="2592382"/>
    <lineage>
        <taxon>Bacteria</taxon>
        <taxon>Bacillati</taxon>
        <taxon>Bacillota</taxon>
        <taxon>Bacilli</taxon>
        <taxon>Bacillales</taxon>
        <taxon>Bacillaceae</taxon>
        <taxon>Paenalkalicoccus</taxon>
    </lineage>
</organism>
<feature type="transmembrane region" description="Helical" evidence="1">
    <location>
        <begin position="6"/>
        <end position="28"/>
    </location>
</feature>